<comment type="caution">
    <text evidence="10">The sequence shown here is derived from an EMBL/GenBank/DDBJ whole genome shotgun (WGS) entry which is preliminary data.</text>
</comment>
<dbReference type="Pfam" id="PF00012">
    <property type="entry name" value="HSP70"/>
    <property type="match status" value="1"/>
</dbReference>
<protein>
    <submittedName>
        <fullName evidence="10">Ethanolamine utilization protein EutJ (Predicted chaperonin)</fullName>
    </submittedName>
</protein>
<keyword evidence="4" id="KW-0547">Nucleotide-binding</keyword>
<comment type="subcellular location">
    <subcellularLocation>
        <location evidence="1">Endoplasmic reticulum lumen</location>
    </subcellularLocation>
</comment>
<feature type="compositionally biased region" description="Pro residues" evidence="8">
    <location>
        <begin position="350"/>
        <end position="381"/>
    </location>
</feature>
<proteinExistence type="inferred from homology"/>
<dbReference type="Gene3D" id="3.90.640.10">
    <property type="entry name" value="Actin, Chain A, domain 4"/>
    <property type="match status" value="1"/>
</dbReference>
<evidence type="ECO:0000256" key="3">
    <source>
        <dbReference type="ARBA" id="ARBA00022729"/>
    </source>
</evidence>
<dbReference type="InterPro" id="IPR043129">
    <property type="entry name" value="ATPase_NBD"/>
</dbReference>
<evidence type="ECO:0000256" key="1">
    <source>
        <dbReference type="ARBA" id="ARBA00004319"/>
    </source>
</evidence>
<dbReference type="PANTHER" id="PTHR45639">
    <property type="entry name" value="HSC70CB, ISOFORM G-RELATED"/>
    <property type="match status" value="1"/>
</dbReference>
<dbReference type="GO" id="GO:0005524">
    <property type="term" value="F:ATP binding"/>
    <property type="evidence" value="ECO:0007669"/>
    <property type="project" value="UniProtKB-KW"/>
</dbReference>
<evidence type="ECO:0000256" key="5">
    <source>
        <dbReference type="ARBA" id="ARBA00022840"/>
    </source>
</evidence>
<dbReference type="GO" id="GO:0140662">
    <property type="term" value="F:ATP-dependent protein folding chaperone"/>
    <property type="evidence" value="ECO:0007669"/>
    <property type="project" value="InterPro"/>
</dbReference>
<dbReference type="PROSITE" id="PS01036">
    <property type="entry name" value="HSP70_3"/>
    <property type="match status" value="1"/>
</dbReference>
<keyword evidence="11" id="KW-1185">Reference proteome</keyword>
<evidence type="ECO:0000256" key="6">
    <source>
        <dbReference type="ARBA" id="ARBA00023016"/>
    </source>
</evidence>
<feature type="region of interest" description="Disordered" evidence="8">
    <location>
        <begin position="343"/>
        <end position="384"/>
    </location>
</feature>
<keyword evidence="5" id="KW-0067">ATP-binding</keyword>
<keyword evidence="9" id="KW-0472">Membrane</keyword>
<keyword evidence="3" id="KW-0732">Signal</keyword>
<keyword evidence="9" id="KW-1133">Transmembrane helix</keyword>
<comment type="similarity">
    <text evidence="2">Belongs to the heat shock protein 70 family.</text>
</comment>
<name>A0A841FN55_9ACTN</name>
<evidence type="ECO:0000256" key="4">
    <source>
        <dbReference type="ARBA" id="ARBA00022741"/>
    </source>
</evidence>
<dbReference type="Gene3D" id="3.30.420.40">
    <property type="match status" value="2"/>
</dbReference>
<dbReference type="InterPro" id="IPR013126">
    <property type="entry name" value="Hsp_70_fam"/>
</dbReference>
<evidence type="ECO:0000256" key="9">
    <source>
        <dbReference type="SAM" id="Phobius"/>
    </source>
</evidence>
<dbReference type="RefSeq" id="WP_184790346.1">
    <property type="nucleotide sequence ID" value="NZ_BONT01000085.1"/>
</dbReference>
<dbReference type="InterPro" id="IPR018181">
    <property type="entry name" value="Heat_shock_70_CS"/>
</dbReference>
<keyword evidence="9" id="KW-0812">Transmembrane</keyword>
<dbReference type="PRINTS" id="PR00301">
    <property type="entry name" value="HEATSHOCK70"/>
</dbReference>
<dbReference type="SUPFAM" id="SSF53067">
    <property type="entry name" value="Actin-like ATPase domain"/>
    <property type="match status" value="2"/>
</dbReference>
<evidence type="ECO:0000256" key="7">
    <source>
        <dbReference type="ARBA" id="ARBA00023186"/>
    </source>
</evidence>
<keyword evidence="7" id="KW-0143">Chaperone</keyword>
<reference evidence="10 11" key="1">
    <citation type="submission" date="2020-08" db="EMBL/GenBank/DDBJ databases">
        <title>Genomic Encyclopedia of Type Strains, Phase IV (KMG-IV): sequencing the most valuable type-strain genomes for metagenomic binning, comparative biology and taxonomic classification.</title>
        <authorList>
            <person name="Goeker M."/>
        </authorList>
    </citation>
    <scope>NUCLEOTIDE SEQUENCE [LARGE SCALE GENOMIC DNA]</scope>
    <source>
        <strain evidence="10 11">YIM 65646</strain>
    </source>
</reference>
<dbReference type="PANTHER" id="PTHR45639:SF3">
    <property type="entry name" value="HYPOXIA UP-REGULATED PROTEIN 1"/>
    <property type="match status" value="1"/>
</dbReference>
<dbReference type="Proteomes" id="UP000548476">
    <property type="component" value="Unassembled WGS sequence"/>
</dbReference>
<accession>A0A841FN55</accession>
<dbReference type="AlphaFoldDB" id="A0A841FN55"/>
<gene>
    <name evidence="10" type="ORF">HNR73_005412</name>
</gene>
<evidence type="ECO:0000256" key="2">
    <source>
        <dbReference type="ARBA" id="ARBA00007381"/>
    </source>
</evidence>
<keyword evidence="6" id="KW-0346">Stress response</keyword>
<feature type="transmembrane region" description="Helical" evidence="9">
    <location>
        <begin position="400"/>
        <end position="421"/>
    </location>
</feature>
<evidence type="ECO:0000256" key="8">
    <source>
        <dbReference type="SAM" id="MobiDB-lite"/>
    </source>
</evidence>
<dbReference type="EMBL" id="JACHGT010000012">
    <property type="protein sequence ID" value="MBB6037536.1"/>
    <property type="molecule type" value="Genomic_DNA"/>
</dbReference>
<dbReference type="GO" id="GO:0030968">
    <property type="term" value="P:endoplasmic reticulum unfolded protein response"/>
    <property type="evidence" value="ECO:0007669"/>
    <property type="project" value="TreeGrafter"/>
</dbReference>
<evidence type="ECO:0000313" key="10">
    <source>
        <dbReference type="EMBL" id="MBB6037536.1"/>
    </source>
</evidence>
<organism evidence="10 11">
    <name type="scientific">Phytomonospora endophytica</name>
    <dbReference type="NCBI Taxonomy" id="714109"/>
    <lineage>
        <taxon>Bacteria</taxon>
        <taxon>Bacillati</taxon>
        <taxon>Actinomycetota</taxon>
        <taxon>Actinomycetes</taxon>
        <taxon>Micromonosporales</taxon>
        <taxon>Micromonosporaceae</taxon>
        <taxon>Phytomonospora</taxon>
    </lineage>
</organism>
<sequence length="550" mass="57161">MGGFRLSVDYGTSHTVAVLAEPGGRTRPLLFDGSPLLPSTVAAHDGHLLTGAEALRAARTTPAATEPNPKRRITDGDVLLGGRSYPVTALIAATFRTVSDEARRVAGHRPALTVTHPAGWGASRRGVLAAAVASAGYDTAAYVPEPVAAARFFTARSGVPVGAHLVVYDLGAGTCDVAVLRRTGDGFDVVGVGGLDDVGGLDLDAVVVDVLGRAVGATGEWRRLLAGDRPRDRHALWQEAREAKEALSRRASALVHVLGRDLPVSREDFEAASRPVLDRTVALTGQVIASAGLTNTDVSAVYLVGGASRVPLVATLLHRATGIAPTVLDQPELVVAEGAVLGTGPARAETPPPDENPTPDPRPAPPPKPPAPAPAPAPAPPAASLFDFTPPPGLVARSQLGAGVAVVLFLLPIAITLIPGLRTAVMNDLLRTELGLDPPGDVIAVFSPWLLCLLVQQLTPNGSGKSRVRVDDESITVVRGDKPEKYLWEHVNSFGTEKDRLVLHALSPAPGGSGFVPKKLVLGDPAWLPSGGRGFAAVVERRSGGRFRPL</sequence>
<evidence type="ECO:0000313" key="11">
    <source>
        <dbReference type="Proteomes" id="UP000548476"/>
    </source>
</evidence>